<evidence type="ECO:0000259" key="6">
    <source>
        <dbReference type="PROSITE" id="PS51352"/>
    </source>
</evidence>
<evidence type="ECO:0000313" key="8">
    <source>
        <dbReference type="Proteomes" id="UP000249375"/>
    </source>
</evidence>
<feature type="signal peptide" evidence="5">
    <location>
        <begin position="1"/>
        <end position="19"/>
    </location>
</feature>
<keyword evidence="5" id="KW-0732">Signal</keyword>
<dbReference type="GO" id="GO:0030313">
    <property type="term" value="C:cell envelope"/>
    <property type="evidence" value="ECO:0007669"/>
    <property type="project" value="UniProtKB-SubCell"/>
</dbReference>
<dbReference type="GO" id="GO:0016209">
    <property type="term" value="F:antioxidant activity"/>
    <property type="evidence" value="ECO:0007669"/>
    <property type="project" value="InterPro"/>
</dbReference>
<dbReference type="InterPro" id="IPR013766">
    <property type="entry name" value="Thioredoxin_domain"/>
</dbReference>
<feature type="domain" description="Thioredoxin" evidence="6">
    <location>
        <begin position="218"/>
        <end position="359"/>
    </location>
</feature>
<protein>
    <submittedName>
        <fullName evidence="7">DUF4369 domain-containing protein</fullName>
    </submittedName>
</protein>
<dbReference type="EMBL" id="CP033459">
    <property type="protein sequence ID" value="QFQ13446.1"/>
    <property type="molecule type" value="Genomic_DNA"/>
</dbReference>
<proteinExistence type="predicted"/>
<dbReference type="InterPro" id="IPR017937">
    <property type="entry name" value="Thioredoxin_CS"/>
</dbReference>
<evidence type="ECO:0000256" key="3">
    <source>
        <dbReference type="ARBA" id="ARBA00023157"/>
    </source>
</evidence>
<evidence type="ECO:0000256" key="4">
    <source>
        <dbReference type="ARBA" id="ARBA00023284"/>
    </source>
</evidence>
<dbReference type="GO" id="GO:0016491">
    <property type="term" value="F:oxidoreductase activity"/>
    <property type="evidence" value="ECO:0007669"/>
    <property type="project" value="InterPro"/>
</dbReference>
<dbReference type="CDD" id="cd02966">
    <property type="entry name" value="TlpA_like_family"/>
    <property type="match status" value="1"/>
</dbReference>
<keyword evidence="4" id="KW-0676">Redox-active center</keyword>
<dbReference type="GO" id="GO:0017004">
    <property type="term" value="P:cytochrome complex assembly"/>
    <property type="evidence" value="ECO:0007669"/>
    <property type="project" value="UniProtKB-KW"/>
</dbReference>
<evidence type="ECO:0000313" key="7">
    <source>
        <dbReference type="EMBL" id="QFQ13446.1"/>
    </source>
</evidence>
<gene>
    <name evidence="7" type="ORF">C7Y71_010725</name>
</gene>
<dbReference type="PROSITE" id="PS51352">
    <property type="entry name" value="THIOREDOXIN_2"/>
    <property type="match status" value="1"/>
</dbReference>
<dbReference type="InterPro" id="IPR050553">
    <property type="entry name" value="Thioredoxin_ResA/DsbE_sf"/>
</dbReference>
<keyword evidence="8" id="KW-1185">Reference proteome</keyword>
<dbReference type="RefSeq" id="WP_111897675.1">
    <property type="nucleotide sequence ID" value="NZ_CP033459.1"/>
</dbReference>
<comment type="subcellular location">
    <subcellularLocation>
        <location evidence="1">Cell envelope</location>
    </subcellularLocation>
</comment>
<dbReference type="InterPro" id="IPR036249">
    <property type="entry name" value="Thioredoxin-like_sf"/>
</dbReference>
<name>A0A5P8E909_9BACT</name>
<evidence type="ECO:0000256" key="2">
    <source>
        <dbReference type="ARBA" id="ARBA00022748"/>
    </source>
</evidence>
<keyword evidence="3" id="KW-1015">Disulfide bond</keyword>
<evidence type="ECO:0000256" key="5">
    <source>
        <dbReference type="SAM" id="SignalP"/>
    </source>
</evidence>
<dbReference type="OrthoDB" id="9794348at2"/>
<dbReference type="KEGG" id="alq:C7Y71_010725"/>
<dbReference type="SUPFAM" id="SSF52833">
    <property type="entry name" value="Thioredoxin-like"/>
    <property type="match status" value="1"/>
</dbReference>
<keyword evidence="2" id="KW-0201">Cytochrome c-type biogenesis</keyword>
<dbReference type="AlphaFoldDB" id="A0A5P8E909"/>
<dbReference type="Proteomes" id="UP000249375">
    <property type="component" value="Chromosome"/>
</dbReference>
<dbReference type="PROSITE" id="PS00194">
    <property type="entry name" value="THIOREDOXIN_1"/>
    <property type="match status" value="1"/>
</dbReference>
<organism evidence="7 8">
    <name type="scientific">Pseudoprevotella muciniphila</name>
    <dbReference type="NCBI Taxonomy" id="2133944"/>
    <lineage>
        <taxon>Bacteria</taxon>
        <taxon>Pseudomonadati</taxon>
        <taxon>Bacteroidota</taxon>
        <taxon>Bacteroidia</taxon>
        <taxon>Bacteroidales</taxon>
        <taxon>Prevotellaceae</taxon>
        <taxon>Pseudoprevotella</taxon>
    </lineage>
</organism>
<accession>A0A5P8E909</accession>
<dbReference type="Pfam" id="PF00578">
    <property type="entry name" value="AhpC-TSA"/>
    <property type="match status" value="1"/>
</dbReference>
<feature type="chain" id="PRO_5024287845" evidence="5">
    <location>
        <begin position="20"/>
        <end position="359"/>
    </location>
</feature>
<reference evidence="7 8" key="1">
    <citation type="submission" date="2018-11" db="EMBL/GenBank/DDBJ databases">
        <authorList>
            <person name="Na S.W."/>
            <person name="Baik M."/>
        </authorList>
    </citation>
    <scope>NUCLEOTIDE SEQUENCE [LARGE SCALE GENOMIC DNA]</scope>
    <source>
        <strain evidence="7 8">E39</strain>
    </source>
</reference>
<dbReference type="InterPro" id="IPR000866">
    <property type="entry name" value="AhpC/TSA"/>
</dbReference>
<dbReference type="PANTHER" id="PTHR42852">
    <property type="entry name" value="THIOL:DISULFIDE INTERCHANGE PROTEIN DSBE"/>
    <property type="match status" value="1"/>
</dbReference>
<sequence length="359" mass="39790">MKKLFLLMMLLGIILSATAQDYKITGVAPQGEKMVYLRNLSTETVDSVAVDAKGNFSFSGDAAGDHFAGVILGSKVQRQLLVFLEGNVQVDLVNMTVKGNADNEGLHAWQKLELNAAESLQKTVERIREYQEAGKDVPEDLVTEYRQSYQKLTEDLGVKAKEVLTNNIDKRYPAYTLFSVYSLLDQDFIIDLQEKNPAYMKESLAQKVVKQIDGWKRQKVGTPFTDLEMADTAGVMHKLSEYVGKGNYVLIDFWASWCGPCMKEVPNVIAAYEKYHPKGFDIVGLSFDNAADAWKGAIVRKNLPWHNLSDLKGWKSEAAAVYGVTAIPQTLLIAPDGTIAANGLHGEGLQQKLAEIYGE</sequence>
<dbReference type="Gene3D" id="3.40.30.10">
    <property type="entry name" value="Glutaredoxin"/>
    <property type="match status" value="1"/>
</dbReference>
<evidence type="ECO:0000256" key="1">
    <source>
        <dbReference type="ARBA" id="ARBA00004196"/>
    </source>
</evidence>
<dbReference type="Pfam" id="PF14289">
    <property type="entry name" value="DUF4369"/>
    <property type="match status" value="1"/>
</dbReference>
<dbReference type="PANTHER" id="PTHR42852:SF6">
    <property type="entry name" value="THIOL:DISULFIDE INTERCHANGE PROTEIN DSBE"/>
    <property type="match status" value="1"/>
</dbReference>
<dbReference type="InterPro" id="IPR025380">
    <property type="entry name" value="DUF4369"/>
</dbReference>